<organism evidence="1 2">
    <name type="scientific">Mucuna pruriens</name>
    <name type="common">Velvet bean</name>
    <name type="synonym">Dolichos pruriens</name>
    <dbReference type="NCBI Taxonomy" id="157652"/>
    <lineage>
        <taxon>Eukaryota</taxon>
        <taxon>Viridiplantae</taxon>
        <taxon>Streptophyta</taxon>
        <taxon>Embryophyta</taxon>
        <taxon>Tracheophyta</taxon>
        <taxon>Spermatophyta</taxon>
        <taxon>Magnoliopsida</taxon>
        <taxon>eudicotyledons</taxon>
        <taxon>Gunneridae</taxon>
        <taxon>Pentapetalae</taxon>
        <taxon>rosids</taxon>
        <taxon>fabids</taxon>
        <taxon>Fabales</taxon>
        <taxon>Fabaceae</taxon>
        <taxon>Papilionoideae</taxon>
        <taxon>50 kb inversion clade</taxon>
        <taxon>NPAAA clade</taxon>
        <taxon>indigoferoid/millettioid clade</taxon>
        <taxon>Phaseoleae</taxon>
        <taxon>Mucuna</taxon>
    </lineage>
</organism>
<comment type="caution">
    <text evidence="1">The sequence shown here is derived from an EMBL/GenBank/DDBJ whole genome shotgun (WGS) entry which is preliminary data.</text>
</comment>
<accession>A0A371GWP0</accession>
<evidence type="ECO:0000313" key="1">
    <source>
        <dbReference type="EMBL" id="RDX94964.1"/>
    </source>
</evidence>
<dbReference type="AlphaFoldDB" id="A0A371GWP0"/>
<reference evidence="1" key="1">
    <citation type="submission" date="2018-05" db="EMBL/GenBank/DDBJ databases">
        <title>Draft genome of Mucuna pruriens seed.</title>
        <authorList>
            <person name="Nnadi N.E."/>
            <person name="Vos R."/>
            <person name="Hasami M.H."/>
            <person name="Devisetty U.K."/>
            <person name="Aguiy J.C."/>
        </authorList>
    </citation>
    <scope>NUCLEOTIDE SEQUENCE [LARGE SCALE GENOMIC DNA]</scope>
    <source>
        <strain evidence="1">JCA_2017</strain>
    </source>
</reference>
<proteinExistence type="predicted"/>
<sequence length="65" mass="7262">MMVTMKRKCVILIITQSVIQALICFFVEGLGLGTYFPLAYKALCYGEPCIAMLHEYAQASTLLKI</sequence>
<evidence type="ECO:0000313" key="2">
    <source>
        <dbReference type="Proteomes" id="UP000257109"/>
    </source>
</evidence>
<feature type="non-terminal residue" evidence="1">
    <location>
        <position position="1"/>
    </location>
</feature>
<protein>
    <submittedName>
        <fullName evidence="1">Uncharacterized protein</fullName>
    </submittedName>
</protein>
<dbReference type="EMBL" id="QJKJ01004244">
    <property type="protein sequence ID" value="RDX94964.1"/>
    <property type="molecule type" value="Genomic_DNA"/>
</dbReference>
<dbReference type="Proteomes" id="UP000257109">
    <property type="component" value="Unassembled WGS sequence"/>
</dbReference>
<gene>
    <name evidence="1" type="ORF">CR513_22592</name>
</gene>
<name>A0A371GWP0_MUCPR</name>
<keyword evidence="2" id="KW-1185">Reference proteome</keyword>